<dbReference type="AlphaFoldDB" id="A0A662YUE7"/>
<feature type="domain" description="Granulins" evidence="5">
    <location>
        <begin position="208"/>
        <end position="221"/>
    </location>
</feature>
<reference evidence="6 7" key="1">
    <citation type="submission" date="2019-01" db="EMBL/GenBank/DDBJ databases">
        <title>Draft Genome and Complete Hox-Cluster Characterization of the Sterlet Sturgeon (Acipenser ruthenus).</title>
        <authorList>
            <person name="Wei Q."/>
        </authorList>
    </citation>
    <scope>NUCLEOTIDE SEQUENCE [LARGE SCALE GENOMIC DNA]</scope>
    <source>
        <strain evidence="6">WHYD16114868_AA</strain>
        <tissue evidence="6">Blood</tissue>
    </source>
</reference>
<evidence type="ECO:0000313" key="6">
    <source>
        <dbReference type="EMBL" id="RXM99603.1"/>
    </source>
</evidence>
<dbReference type="EMBL" id="SCEB01000336">
    <property type="protein sequence ID" value="RXM99603.1"/>
    <property type="molecule type" value="Genomic_DNA"/>
</dbReference>
<dbReference type="InterPro" id="IPR039036">
    <property type="entry name" value="Granulin_fam"/>
</dbReference>
<dbReference type="SUPFAM" id="SSF57277">
    <property type="entry name" value="Granulin repeat"/>
    <property type="match status" value="3"/>
</dbReference>
<organism evidence="6 7">
    <name type="scientific">Acipenser ruthenus</name>
    <name type="common">Sterlet sturgeon</name>
    <dbReference type="NCBI Taxonomy" id="7906"/>
    <lineage>
        <taxon>Eukaryota</taxon>
        <taxon>Metazoa</taxon>
        <taxon>Chordata</taxon>
        <taxon>Craniata</taxon>
        <taxon>Vertebrata</taxon>
        <taxon>Euteleostomi</taxon>
        <taxon>Actinopterygii</taxon>
        <taxon>Chondrostei</taxon>
        <taxon>Acipenseriformes</taxon>
        <taxon>Acipenseridae</taxon>
        <taxon>Acipenser</taxon>
    </lineage>
</organism>
<dbReference type="Proteomes" id="UP000289886">
    <property type="component" value="Unassembled WGS sequence"/>
</dbReference>
<evidence type="ECO:0000256" key="4">
    <source>
        <dbReference type="ARBA" id="ARBA00023157"/>
    </source>
</evidence>
<comment type="subcellular location">
    <subcellularLocation>
        <location evidence="1">Secreted</location>
    </subcellularLocation>
</comment>
<feature type="domain" description="Granulins" evidence="5">
    <location>
        <begin position="62"/>
        <end position="75"/>
    </location>
</feature>
<gene>
    <name evidence="6" type="ORF">EOD39_11167</name>
</gene>
<comment type="caution">
    <text evidence="6">The sequence shown here is derived from an EMBL/GenBank/DDBJ whole genome shotgun (WGS) entry which is preliminary data.</text>
</comment>
<sequence length="286" mass="30762">MILFLQSVTMDISSFPMVQTGSLNDISGSVCPDNSPCPSEYSCLLTPTGVYGCCPFPQGLSCADGKHCCPDGYKCSDDGSSCTRHTEVSIVGAVICPDKESECPDETTCCELPDGSWGCCPMVKAVCCDDKVHCCPEGTRCDIAHSKCLSHESETPMWGKLLARKRAAWENNKVICPDMQTKCPSDTTCCEMPSGSYGCCPMPQAVCCDDHEHCCPEDTTCDLAAGTCDQGGFSVPWLKKVPALVSEPNEEKCDDQYSCPDGSTCCKLSTGDWACCPLPHVRHAYK</sequence>
<dbReference type="SMART" id="SM00277">
    <property type="entry name" value="GRAN"/>
    <property type="match status" value="4"/>
</dbReference>
<keyword evidence="4" id="KW-1015">Disulfide bond</keyword>
<dbReference type="PANTHER" id="PTHR12274:SF3">
    <property type="entry name" value="PROGRANULIN"/>
    <property type="match status" value="1"/>
</dbReference>
<evidence type="ECO:0000259" key="5">
    <source>
        <dbReference type="PROSITE" id="PS00799"/>
    </source>
</evidence>
<keyword evidence="7" id="KW-1185">Reference proteome</keyword>
<comment type="similarity">
    <text evidence="2">Belongs to the granulin family.</text>
</comment>
<name>A0A662YUE7_ACIRT</name>
<dbReference type="FunFam" id="2.10.25.160:FF:000001">
    <property type="entry name" value="Granulin precursor"/>
    <property type="match status" value="2"/>
</dbReference>
<dbReference type="PANTHER" id="PTHR12274">
    <property type="entry name" value="GRANULIN"/>
    <property type="match status" value="1"/>
</dbReference>
<proteinExistence type="inferred from homology"/>
<protein>
    <submittedName>
        <fullName evidence="6">Granulin</fullName>
    </submittedName>
</protein>
<dbReference type="Pfam" id="PF00396">
    <property type="entry name" value="Granulin"/>
    <property type="match status" value="3"/>
</dbReference>
<dbReference type="Gene3D" id="2.10.25.160">
    <property type="entry name" value="Granulin"/>
    <property type="match status" value="4"/>
</dbReference>
<dbReference type="GO" id="GO:0005576">
    <property type="term" value="C:extracellular region"/>
    <property type="evidence" value="ECO:0007669"/>
    <property type="project" value="UniProtKB-SubCell"/>
</dbReference>
<evidence type="ECO:0000256" key="2">
    <source>
        <dbReference type="ARBA" id="ARBA00010093"/>
    </source>
</evidence>
<evidence type="ECO:0000256" key="3">
    <source>
        <dbReference type="ARBA" id="ARBA00022525"/>
    </source>
</evidence>
<evidence type="ECO:0000256" key="1">
    <source>
        <dbReference type="ARBA" id="ARBA00004613"/>
    </source>
</evidence>
<evidence type="ECO:0000313" key="7">
    <source>
        <dbReference type="Proteomes" id="UP000289886"/>
    </source>
</evidence>
<dbReference type="InterPro" id="IPR037277">
    <property type="entry name" value="Granulin_sf"/>
</dbReference>
<dbReference type="PROSITE" id="PS00799">
    <property type="entry name" value="GRANULINS"/>
    <property type="match status" value="3"/>
</dbReference>
<dbReference type="InterPro" id="IPR000118">
    <property type="entry name" value="Granulin"/>
</dbReference>
<keyword evidence="3" id="KW-0964">Secreted</keyword>
<accession>A0A662YUE7</accession>
<feature type="domain" description="Granulins" evidence="5">
    <location>
        <begin position="128"/>
        <end position="141"/>
    </location>
</feature>